<protein>
    <submittedName>
        <fullName evidence="1">Uncharacterized protein</fullName>
    </submittedName>
</protein>
<gene>
    <name evidence="1" type="ORF">HMPREF0293_1543</name>
</gene>
<evidence type="ECO:0000313" key="2">
    <source>
        <dbReference type="Proteomes" id="UP000006237"/>
    </source>
</evidence>
<evidence type="ECO:0000313" key="1">
    <source>
        <dbReference type="EMBL" id="EEI63025.1"/>
    </source>
</evidence>
<proteinExistence type="predicted"/>
<dbReference type="Proteomes" id="UP000006237">
    <property type="component" value="Unassembled WGS sequence"/>
</dbReference>
<dbReference type="EMBL" id="ACHF01000036">
    <property type="protein sequence ID" value="EEI63025.1"/>
    <property type="molecule type" value="Genomic_DNA"/>
</dbReference>
<keyword evidence="2" id="KW-1185">Reference proteome</keyword>
<accession>A0ABP2DTH3</accession>
<reference evidence="1 2" key="1">
    <citation type="submission" date="2009-01" db="EMBL/GenBank/DDBJ databases">
        <authorList>
            <person name="Qin X."/>
            <person name="Bachman B."/>
            <person name="Battles P."/>
            <person name="Bell A."/>
            <person name="Bess C."/>
            <person name="Bickham C."/>
            <person name="Chaboub L."/>
            <person name="Chen D."/>
            <person name="Coyle M."/>
            <person name="Deiros D.R."/>
            <person name="Dinh H."/>
            <person name="Forbes L."/>
            <person name="Fowler G."/>
            <person name="Francisco L."/>
            <person name="Fu Q."/>
            <person name="Gubbala S."/>
            <person name="Hale W."/>
            <person name="Han Y."/>
            <person name="Hemphill L."/>
            <person name="Highlander S.K."/>
            <person name="Hirani K."/>
            <person name="Hogues M."/>
            <person name="Jackson L."/>
            <person name="Jakkamsetti A."/>
            <person name="Javaid M."/>
            <person name="Jiang H."/>
            <person name="Korchina V."/>
            <person name="Kovar C."/>
            <person name="Lara F."/>
            <person name="Lee S."/>
            <person name="Mata R."/>
            <person name="Mathew T."/>
            <person name="Moen C."/>
            <person name="Morales K."/>
            <person name="Munidasa M."/>
            <person name="Nazareth L."/>
            <person name="Ngo R."/>
            <person name="Nguyen L."/>
            <person name="Okwuonu G."/>
            <person name="Ongeri F."/>
            <person name="Patil S."/>
            <person name="Petrosino J."/>
            <person name="Pham C."/>
            <person name="Pham P."/>
            <person name="Pu L.-L."/>
            <person name="Puazo M."/>
            <person name="Raj R."/>
            <person name="Reid J."/>
            <person name="Rouhana J."/>
            <person name="Saada N."/>
            <person name="Shang Y."/>
            <person name="Simmons D."/>
            <person name="Thornton R."/>
            <person name="Warren J."/>
            <person name="Weissenberger G."/>
            <person name="Zhang J."/>
            <person name="Zhang L."/>
            <person name="Zhou C."/>
            <person name="Zhu D."/>
            <person name="Muzny D."/>
            <person name="Worley K."/>
            <person name="Gibbs R."/>
        </authorList>
    </citation>
    <scope>NUCLEOTIDE SEQUENCE [LARGE SCALE GENOMIC DNA]</scope>
    <source>
        <strain evidence="1 2">ATCC 51866</strain>
    </source>
</reference>
<sequence>MGANPGGHFAGQGASFRADHILKYVVVPMLWADQGACTARFASGTRNTKRKQQVIATFTLVAPGALVVPATMQTAVAVAQVAVRADSIGESNGRRNPGWDLHGYT</sequence>
<organism evidence="1 2">
    <name type="scientific">Corynebacterium glucuronolyticum ATCC 51866</name>
    <dbReference type="NCBI Taxonomy" id="548478"/>
    <lineage>
        <taxon>Bacteria</taxon>
        <taxon>Bacillati</taxon>
        <taxon>Actinomycetota</taxon>
        <taxon>Actinomycetes</taxon>
        <taxon>Mycobacteriales</taxon>
        <taxon>Corynebacteriaceae</taxon>
        <taxon>Corynebacterium</taxon>
    </lineage>
</organism>
<name>A0ABP2DTH3_9CORY</name>
<comment type="caution">
    <text evidence="1">The sequence shown here is derived from an EMBL/GenBank/DDBJ whole genome shotgun (WGS) entry which is preliminary data.</text>
</comment>